<dbReference type="Gene3D" id="2.40.40.20">
    <property type="match status" value="1"/>
</dbReference>
<evidence type="ECO:0008006" key="8">
    <source>
        <dbReference type="Google" id="ProtNLM"/>
    </source>
</evidence>
<evidence type="ECO:0000259" key="5">
    <source>
        <dbReference type="SMART" id="SM01073"/>
    </source>
</evidence>
<dbReference type="PANTHER" id="PTHR23077">
    <property type="entry name" value="AAA-FAMILY ATPASE"/>
    <property type="match status" value="1"/>
</dbReference>
<feature type="compositionally biased region" description="Basic residues" evidence="3">
    <location>
        <begin position="613"/>
        <end position="622"/>
    </location>
</feature>
<dbReference type="SMART" id="SM01073">
    <property type="entry name" value="CDC48_N"/>
    <property type="match status" value="1"/>
</dbReference>
<keyword evidence="1" id="KW-0547">Nucleotide-binding</keyword>
<feature type="domain" description="CDC48 N-terminal subdomain" evidence="5">
    <location>
        <begin position="3"/>
        <end position="87"/>
    </location>
</feature>
<proteinExistence type="predicted"/>
<evidence type="ECO:0000259" key="4">
    <source>
        <dbReference type="SMART" id="SM00382"/>
    </source>
</evidence>
<dbReference type="InterPro" id="IPR050168">
    <property type="entry name" value="AAA_ATPase_domain"/>
</dbReference>
<dbReference type="InterPro" id="IPR003338">
    <property type="entry name" value="CDC4_N-term_subdom"/>
</dbReference>
<keyword evidence="2" id="KW-0067">ATP-binding</keyword>
<dbReference type="InterPro" id="IPR029067">
    <property type="entry name" value="CDC48_domain_2-like_sf"/>
</dbReference>
<feature type="compositionally biased region" description="Basic and acidic residues" evidence="3">
    <location>
        <begin position="486"/>
        <end position="497"/>
    </location>
</feature>
<dbReference type="PANTHER" id="PTHR23077:SF171">
    <property type="entry name" value="NUCLEAR VALOSIN-CONTAINING PROTEIN-LIKE"/>
    <property type="match status" value="1"/>
</dbReference>
<feature type="compositionally biased region" description="Low complexity" evidence="3">
    <location>
        <begin position="520"/>
        <end position="572"/>
    </location>
</feature>
<dbReference type="SUPFAM" id="SSF50692">
    <property type="entry name" value="ADC-like"/>
    <property type="match status" value="1"/>
</dbReference>
<comment type="caution">
    <text evidence="6">The sequence shown here is derived from an EMBL/GenBank/DDBJ whole genome shotgun (WGS) entry which is preliminary data.</text>
</comment>
<feature type="compositionally biased region" description="Polar residues" evidence="3">
    <location>
        <begin position="464"/>
        <end position="485"/>
    </location>
</feature>
<evidence type="ECO:0000256" key="1">
    <source>
        <dbReference type="ARBA" id="ARBA00022741"/>
    </source>
</evidence>
<dbReference type="Gene3D" id="3.10.330.10">
    <property type="match status" value="1"/>
</dbReference>
<dbReference type="Pfam" id="PF02359">
    <property type="entry name" value="CDC48_N"/>
    <property type="match status" value="1"/>
</dbReference>
<dbReference type="InterPro" id="IPR027417">
    <property type="entry name" value="P-loop_NTPase"/>
</dbReference>
<evidence type="ECO:0000256" key="2">
    <source>
        <dbReference type="ARBA" id="ARBA00022840"/>
    </source>
</evidence>
<dbReference type="SMART" id="SM00382">
    <property type="entry name" value="AAA"/>
    <property type="match status" value="1"/>
</dbReference>
<dbReference type="SUPFAM" id="SSF52540">
    <property type="entry name" value="P-loop containing nucleoside triphosphate hydrolases"/>
    <property type="match status" value="1"/>
</dbReference>
<organism evidence="6 7">
    <name type="scientific">Tritrichomonas musculus</name>
    <dbReference type="NCBI Taxonomy" id="1915356"/>
    <lineage>
        <taxon>Eukaryota</taxon>
        <taxon>Metamonada</taxon>
        <taxon>Parabasalia</taxon>
        <taxon>Tritrichomonadida</taxon>
        <taxon>Tritrichomonadidae</taxon>
        <taxon>Tritrichomonas</taxon>
    </lineage>
</organism>
<dbReference type="EMBL" id="JAPFFF010000004">
    <property type="protein sequence ID" value="KAK8891137.1"/>
    <property type="molecule type" value="Genomic_DNA"/>
</dbReference>
<dbReference type="InterPro" id="IPR003959">
    <property type="entry name" value="ATPase_AAA_core"/>
</dbReference>
<reference evidence="6 7" key="1">
    <citation type="submission" date="2024-04" db="EMBL/GenBank/DDBJ databases">
        <title>Tritrichomonas musculus Genome.</title>
        <authorList>
            <person name="Alves-Ferreira E."/>
            <person name="Grigg M."/>
            <person name="Lorenzi H."/>
            <person name="Galac M."/>
        </authorList>
    </citation>
    <scope>NUCLEOTIDE SEQUENCE [LARGE SCALE GENOMIC DNA]</scope>
    <source>
        <strain evidence="6 7">EAF2021</strain>
    </source>
</reference>
<protein>
    <recommendedName>
        <fullName evidence="8">AAA+ ATPase domain-containing protein</fullName>
    </recommendedName>
</protein>
<feature type="compositionally biased region" description="Polar residues" evidence="3">
    <location>
        <begin position="582"/>
        <end position="596"/>
    </location>
</feature>
<dbReference type="Gene3D" id="3.40.50.300">
    <property type="entry name" value="P-loop containing nucleotide triphosphate hydrolases"/>
    <property type="match status" value="1"/>
</dbReference>
<name>A0ABR2KL30_9EUKA</name>
<keyword evidence="7" id="KW-1185">Reference proteome</keyword>
<dbReference type="SUPFAM" id="SSF54585">
    <property type="entry name" value="Cdc48 domain 2-like"/>
    <property type="match status" value="1"/>
</dbReference>
<dbReference type="Pfam" id="PF00004">
    <property type="entry name" value="AAA"/>
    <property type="match status" value="1"/>
</dbReference>
<feature type="domain" description="AAA+ ATPase" evidence="4">
    <location>
        <begin position="215"/>
        <end position="350"/>
    </location>
</feature>
<feature type="region of interest" description="Disordered" evidence="3">
    <location>
        <begin position="460"/>
        <end position="633"/>
    </location>
</feature>
<evidence type="ECO:0000313" key="6">
    <source>
        <dbReference type="EMBL" id="KAK8891137.1"/>
    </source>
</evidence>
<sequence length="633" mass="71184">MNCFIVDRVTNPYDLCVYIHQSKLTALQINEGEVVRIKTRNKDIIAKVRAAKRATFPVSNIQLNRCLRQNLGTYLGQLVTVEPCPDCKPADKVLLNPIEDTVRGIAGNFFELIRSSEYNFLDLPLQPEMVIPIYALGHVFEFKVKNCSPSPCVITSSVNNVQVNNQSVRRQKNSQFNVNCYDDIGGMKKIIKEIRRSIELPLLQPQIFQLFGISPHRGILLVAPHGCGKTFLSSCIRNETPAHYEHIPCLDLIAKSPDLTSVIFRMLCDRAISKQPSIVFIDDIDLIAKDQKLPNGQVDKRLKYTVLANVERLLSERRIVVLASATSTDDITPELLSNRLMHQIVMQKPNKKERVDIVTKLTRCYTIAERTTPEDLVEFFNVQTGCELQLNIQRIVQLKTVSLLEKIMNNNAPVQIDDLKAIIIGRKKFEELIKIINPTSDFYTESANYNNNNNFSAGSDNNNPFSMGNNQMSFISSPFGQSNNTEFDKPQHADKLEPNPQSQPKHQPRNPFATAGQSDPFAMQNNNNNSNASASQNPFNNQRPFQNNSNSSNGANFDFSQSNQSNNDPFQDSKNDPFASKPNPQSSDPFANSTNPSNQSDDSDQQKGDSKSKSKLKGKAKKEKTNPFSVRKK</sequence>
<dbReference type="InterPro" id="IPR009010">
    <property type="entry name" value="Asp_de-COase-like_dom_sf"/>
</dbReference>
<accession>A0ABR2KL30</accession>
<dbReference type="InterPro" id="IPR003593">
    <property type="entry name" value="AAA+_ATPase"/>
</dbReference>
<evidence type="ECO:0000256" key="3">
    <source>
        <dbReference type="SAM" id="MobiDB-lite"/>
    </source>
</evidence>
<dbReference type="Proteomes" id="UP001470230">
    <property type="component" value="Unassembled WGS sequence"/>
</dbReference>
<gene>
    <name evidence="6" type="ORF">M9Y10_028342</name>
</gene>
<evidence type="ECO:0000313" key="7">
    <source>
        <dbReference type="Proteomes" id="UP001470230"/>
    </source>
</evidence>
<dbReference type="Gene3D" id="1.10.8.60">
    <property type="match status" value="1"/>
</dbReference>